<evidence type="ECO:0000259" key="2">
    <source>
        <dbReference type="PROSITE" id="PS50995"/>
    </source>
</evidence>
<dbReference type="PROSITE" id="PS50995">
    <property type="entry name" value="HTH_MARR_2"/>
    <property type="match status" value="1"/>
</dbReference>
<evidence type="ECO:0000313" key="4">
    <source>
        <dbReference type="Proteomes" id="UP000690515"/>
    </source>
</evidence>
<proteinExistence type="predicted"/>
<reference evidence="3 4" key="1">
    <citation type="submission" date="2021-04" db="EMBL/GenBank/DDBJ databases">
        <authorList>
            <person name="Pira H."/>
            <person name="Risdian C."/>
            <person name="Wink J."/>
        </authorList>
    </citation>
    <scope>NUCLEOTIDE SEQUENCE [LARGE SCALE GENOMIC DNA]</scope>
    <source>
        <strain evidence="3 4">WH53</strain>
    </source>
</reference>
<dbReference type="InterPro" id="IPR036388">
    <property type="entry name" value="WH-like_DNA-bd_sf"/>
</dbReference>
<dbReference type="SMART" id="SM00347">
    <property type="entry name" value="HTH_MARR"/>
    <property type="match status" value="1"/>
</dbReference>
<name>A0ABS5ZHL3_9GAMM</name>
<gene>
    <name evidence="3" type="ORF">KCG35_21095</name>
</gene>
<protein>
    <recommendedName>
        <fullName evidence="2">HTH marR-type domain-containing protein</fullName>
    </recommendedName>
</protein>
<accession>A0ABS5ZHL3</accession>
<dbReference type="PANTHER" id="PTHR33164">
    <property type="entry name" value="TRANSCRIPTIONAL REGULATOR, MARR FAMILY"/>
    <property type="match status" value="1"/>
</dbReference>
<feature type="coiled-coil region" evidence="1">
    <location>
        <begin position="104"/>
        <end position="131"/>
    </location>
</feature>
<evidence type="ECO:0000256" key="1">
    <source>
        <dbReference type="SAM" id="Coils"/>
    </source>
</evidence>
<dbReference type="InterPro" id="IPR039422">
    <property type="entry name" value="MarR/SlyA-like"/>
</dbReference>
<keyword evidence="1" id="KW-0175">Coiled coil</keyword>
<sequence length="149" mass="17104">MRFSEIDLLDESIFFAVSSLHYVMRQKITWALEPLNITSEMLGSMLIIADKGPLTTNQFCCYQSRGRSTSKRIIDRLQQRQLIALDDNDCDKRVKTIRLLPAGEKLLKEGLQAIQQARQALEKKVGKQQLTQFMASVREMYGLLQDDHA</sequence>
<dbReference type="SUPFAM" id="SSF46785">
    <property type="entry name" value="Winged helix' DNA-binding domain"/>
    <property type="match status" value="1"/>
</dbReference>
<comment type="caution">
    <text evidence="3">The sequence shown here is derived from an EMBL/GenBank/DDBJ whole genome shotgun (WGS) entry which is preliminary data.</text>
</comment>
<organism evidence="3 4">
    <name type="scientific">Zooshikella harenae</name>
    <dbReference type="NCBI Taxonomy" id="2827238"/>
    <lineage>
        <taxon>Bacteria</taxon>
        <taxon>Pseudomonadati</taxon>
        <taxon>Pseudomonadota</taxon>
        <taxon>Gammaproteobacteria</taxon>
        <taxon>Oceanospirillales</taxon>
        <taxon>Zooshikellaceae</taxon>
        <taxon>Zooshikella</taxon>
    </lineage>
</organism>
<evidence type="ECO:0000313" key="3">
    <source>
        <dbReference type="EMBL" id="MBU2713559.1"/>
    </source>
</evidence>
<dbReference type="RefSeq" id="WP_215821844.1">
    <property type="nucleotide sequence ID" value="NZ_JAGSOY010000088.1"/>
</dbReference>
<dbReference type="Proteomes" id="UP000690515">
    <property type="component" value="Unassembled WGS sequence"/>
</dbReference>
<dbReference type="InterPro" id="IPR000835">
    <property type="entry name" value="HTH_MarR-typ"/>
</dbReference>
<dbReference type="PANTHER" id="PTHR33164:SF43">
    <property type="entry name" value="HTH-TYPE TRANSCRIPTIONAL REPRESSOR YETL"/>
    <property type="match status" value="1"/>
</dbReference>
<feature type="domain" description="HTH marR-type" evidence="2">
    <location>
        <begin position="10"/>
        <end position="142"/>
    </location>
</feature>
<dbReference type="InterPro" id="IPR036390">
    <property type="entry name" value="WH_DNA-bd_sf"/>
</dbReference>
<dbReference type="Gene3D" id="1.10.10.10">
    <property type="entry name" value="Winged helix-like DNA-binding domain superfamily/Winged helix DNA-binding domain"/>
    <property type="match status" value="1"/>
</dbReference>
<dbReference type="EMBL" id="JAGSOY010000088">
    <property type="protein sequence ID" value="MBU2713559.1"/>
    <property type="molecule type" value="Genomic_DNA"/>
</dbReference>
<keyword evidence="4" id="KW-1185">Reference proteome</keyword>